<dbReference type="SMART" id="SM00255">
    <property type="entry name" value="TIR"/>
    <property type="match status" value="1"/>
</dbReference>
<dbReference type="SUPFAM" id="SSF52200">
    <property type="entry name" value="Toll/Interleukin receptor TIR domain"/>
    <property type="match status" value="1"/>
</dbReference>
<dbReference type="GO" id="GO:0070976">
    <property type="term" value="F:TIR domain binding"/>
    <property type="evidence" value="ECO:0007669"/>
    <property type="project" value="InterPro"/>
</dbReference>
<comment type="caution">
    <text evidence="2">The sequence shown here is derived from an EMBL/GenBank/DDBJ whole genome shotgun (WGS) entry which is preliminary data.</text>
</comment>
<dbReference type="GO" id="GO:0034142">
    <property type="term" value="P:toll-like receptor 4 signaling pathway"/>
    <property type="evidence" value="ECO:0007669"/>
    <property type="project" value="TreeGrafter"/>
</dbReference>
<feature type="domain" description="TIR" evidence="1">
    <location>
        <begin position="151"/>
        <end position="284"/>
    </location>
</feature>
<dbReference type="PANTHER" id="PTHR15079">
    <property type="entry name" value="MYD88"/>
    <property type="match status" value="1"/>
</dbReference>
<dbReference type="InterPro" id="IPR035897">
    <property type="entry name" value="Toll_tir_struct_dom_sf"/>
</dbReference>
<dbReference type="Gene3D" id="3.40.50.10140">
    <property type="entry name" value="Toll/interleukin-1 receptor homology (TIR) domain"/>
    <property type="match status" value="1"/>
</dbReference>
<reference evidence="2 3" key="1">
    <citation type="submission" date="2024-03" db="EMBL/GenBank/DDBJ databases">
        <title>Adaptation during the transition from Ophiocordyceps entomopathogen to insect associate is accompanied by gene loss and intensified selection.</title>
        <authorList>
            <person name="Ward C.M."/>
            <person name="Onetto C.A."/>
            <person name="Borneman A.R."/>
        </authorList>
    </citation>
    <scope>NUCLEOTIDE SEQUENCE [LARGE SCALE GENOMIC DNA]</scope>
    <source>
        <strain evidence="2">AWRI1</strain>
        <tissue evidence="2">Single Adult Female</tissue>
    </source>
</reference>
<proteinExistence type="predicted"/>
<dbReference type="SUPFAM" id="SSF47986">
    <property type="entry name" value="DEATH domain"/>
    <property type="match status" value="1"/>
</dbReference>
<dbReference type="GO" id="GO:0005886">
    <property type="term" value="C:plasma membrane"/>
    <property type="evidence" value="ECO:0007669"/>
    <property type="project" value="TreeGrafter"/>
</dbReference>
<dbReference type="InterPro" id="IPR000157">
    <property type="entry name" value="TIR_dom"/>
</dbReference>
<dbReference type="Gene3D" id="1.10.533.10">
    <property type="entry name" value="Death Domain, Fas"/>
    <property type="match status" value="1"/>
</dbReference>
<dbReference type="InterPro" id="IPR011029">
    <property type="entry name" value="DEATH-like_dom_sf"/>
</dbReference>
<dbReference type="PANTHER" id="PTHR15079:SF3">
    <property type="entry name" value="MYELOID DIFFERENTIATION PRIMARY RESPONSE PROTEIN MYD88"/>
    <property type="match status" value="1"/>
</dbReference>
<dbReference type="Proteomes" id="UP001367676">
    <property type="component" value="Unassembled WGS sequence"/>
</dbReference>
<dbReference type="GO" id="GO:0035325">
    <property type="term" value="F:Toll-like receptor binding"/>
    <property type="evidence" value="ECO:0007669"/>
    <property type="project" value="TreeGrafter"/>
</dbReference>
<dbReference type="GO" id="GO:0043123">
    <property type="term" value="P:positive regulation of canonical NF-kappaB signal transduction"/>
    <property type="evidence" value="ECO:0007669"/>
    <property type="project" value="InterPro"/>
</dbReference>
<dbReference type="PROSITE" id="PS50104">
    <property type="entry name" value="TIR"/>
    <property type="match status" value="1"/>
</dbReference>
<dbReference type="GO" id="GO:0050830">
    <property type="term" value="P:defense response to Gram-positive bacterium"/>
    <property type="evidence" value="ECO:0007669"/>
    <property type="project" value="TreeGrafter"/>
</dbReference>
<name>A0AAN9TKJ4_9HEMI</name>
<protein>
    <recommendedName>
        <fullName evidence="1">TIR domain-containing protein</fullName>
    </recommendedName>
</protein>
<sequence>MKNNTDEINFYEIPVKALLLETRKKLSCMLNRPKVLMSPNNHPRDYRGLGDLMGVNTLSNWFPDNDFVQNLLRLWEREKPGESNLGRLREFFELIDRFDVLDDTYEMFVRDATEYRHQSNEVSYSPEEPEFCKEILTTDDVQRYRKGLPLRIYDAFLLYVSADEEFAKQLITTLEGRFNLRLCEKDRDFRGGIDIEWSAIFKIISKRCRKLLVILSPEFLQSDYHTYFVQLTQSLTFHQKGSSRVIPCLYKDCPLSDEFRAFHILDHRRANGLVDFWEKLNSSIVPLEQENISDYQIMPLSRNDLAMEMVNTSDSTQEKYSWQVNKNVNGQAEILISTNIPSSDDASLEEHKSTLESKSSASIKSVVIKYLRSVVKKKKRDKPVIVAAI</sequence>
<dbReference type="EMBL" id="JBBCAQ010000010">
    <property type="protein sequence ID" value="KAK7600810.1"/>
    <property type="molecule type" value="Genomic_DNA"/>
</dbReference>
<evidence type="ECO:0000313" key="3">
    <source>
        <dbReference type="Proteomes" id="UP001367676"/>
    </source>
</evidence>
<dbReference type="AlphaFoldDB" id="A0AAN9TKJ4"/>
<evidence type="ECO:0000313" key="2">
    <source>
        <dbReference type="EMBL" id="KAK7600810.1"/>
    </source>
</evidence>
<dbReference type="GO" id="GO:0002755">
    <property type="term" value="P:MyD88-dependent toll-like receptor signaling pathway"/>
    <property type="evidence" value="ECO:0007669"/>
    <property type="project" value="InterPro"/>
</dbReference>
<accession>A0AAN9TKJ4</accession>
<keyword evidence="3" id="KW-1185">Reference proteome</keyword>
<dbReference type="GO" id="GO:0045087">
    <property type="term" value="P:innate immune response"/>
    <property type="evidence" value="ECO:0007669"/>
    <property type="project" value="TreeGrafter"/>
</dbReference>
<dbReference type="GO" id="GO:0008063">
    <property type="term" value="P:Toll signaling pathway"/>
    <property type="evidence" value="ECO:0007669"/>
    <property type="project" value="TreeGrafter"/>
</dbReference>
<evidence type="ECO:0000259" key="1">
    <source>
        <dbReference type="PROSITE" id="PS50104"/>
    </source>
</evidence>
<dbReference type="Pfam" id="PF13676">
    <property type="entry name" value="TIR_2"/>
    <property type="match status" value="1"/>
</dbReference>
<organism evidence="2 3">
    <name type="scientific">Parthenolecanium corni</name>
    <dbReference type="NCBI Taxonomy" id="536013"/>
    <lineage>
        <taxon>Eukaryota</taxon>
        <taxon>Metazoa</taxon>
        <taxon>Ecdysozoa</taxon>
        <taxon>Arthropoda</taxon>
        <taxon>Hexapoda</taxon>
        <taxon>Insecta</taxon>
        <taxon>Pterygota</taxon>
        <taxon>Neoptera</taxon>
        <taxon>Paraneoptera</taxon>
        <taxon>Hemiptera</taxon>
        <taxon>Sternorrhyncha</taxon>
        <taxon>Coccoidea</taxon>
        <taxon>Coccidae</taxon>
        <taxon>Parthenolecanium</taxon>
    </lineage>
</organism>
<gene>
    <name evidence="2" type="ORF">V9T40_008251</name>
</gene>
<dbReference type="InterPro" id="IPR017281">
    <property type="entry name" value="Myelin_different_resp_MyD88"/>
</dbReference>